<name>A0AAW5K2C9_9BACT</name>
<keyword evidence="1" id="KW-0472">Membrane</keyword>
<keyword evidence="3" id="KW-1185">Reference proteome</keyword>
<dbReference type="AlphaFoldDB" id="A0AAW5K2C9"/>
<protein>
    <submittedName>
        <fullName evidence="2">Uncharacterized protein</fullName>
    </submittedName>
</protein>
<feature type="transmembrane region" description="Helical" evidence="1">
    <location>
        <begin position="12"/>
        <end position="33"/>
    </location>
</feature>
<organism evidence="2 3">
    <name type="scientific">Cloacibacillus evryensis</name>
    <dbReference type="NCBI Taxonomy" id="508460"/>
    <lineage>
        <taxon>Bacteria</taxon>
        <taxon>Thermotogati</taxon>
        <taxon>Synergistota</taxon>
        <taxon>Synergistia</taxon>
        <taxon>Synergistales</taxon>
        <taxon>Synergistaceae</taxon>
        <taxon>Cloacibacillus</taxon>
    </lineage>
</organism>
<evidence type="ECO:0000256" key="1">
    <source>
        <dbReference type="SAM" id="Phobius"/>
    </source>
</evidence>
<sequence>MSVKISSIAERTAKYIFSAAVIASFVFFGWRVMTKGAYVEHEKAQCEAFAVSSALTAAAAVSEDGTLARLVKELGKADFVADHMKMPGNNTISVTIIAEGGDFMIRSNAASGWNSRSPQSAEFNLKLNSDRHISYENEADAKRAERVHSAIAGASGSDTAAEHTFTFPHEKPCPAPFTAITAKAEGISKEAIYLLIFKRDK</sequence>
<keyword evidence="1" id="KW-0812">Transmembrane</keyword>
<reference evidence="2 3" key="1">
    <citation type="submission" date="2022-06" db="EMBL/GenBank/DDBJ databases">
        <title>Isolation of gut microbiota from human fecal samples.</title>
        <authorList>
            <person name="Pamer E.G."/>
            <person name="Barat B."/>
            <person name="Waligurski E."/>
            <person name="Medina S."/>
            <person name="Paddock L."/>
            <person name="Mostad J."/>
        </authorList>
    </citation>
    <scope>NUCLEOTIDE SEQUENCE [LARGE SCALE GENOMIC DNA]</scope>
    <source>
        <strain evidence="2 3">DFI.9.90</strain>
    </source>
</reference>
<evidence type="ECO:0000313" key="3">
    <source>
        <dbReference type="Proteomes" id="UP001205919"/>
    </source>
</evidence>
<proteinExistence type="predicted"/>
<dbReference type="EMBL" id="JANFYT010000009">
    <property type="protein sequence ID" value="MCQ4813856.1"/>
    <property type="molecule type" value="Genomic_DNA"/>
</dbReference>
<accession>A0AAW5K2C9</accession>
<keyword evidence="1" id="KW-1133">Transmembrane helix</keyword>
<dbReference type="Proteomes" id="UP001205919">
    <property type="component" value="Unassembled WGS sequence"/>
</dbReference>
<evidence type="ECO:0000313" key="2">
    <source>
        <dbReference type="EMBL" id="MCQ4813856.1"/>
    </source>
</evidence>
<gene>
    <name evidence="2" type="ORF">NE630_05360</name>
</gene>
<comment type="caution">
    <text evidence="2">The sequence shown here is derived from an EMBL/GenBank/DDBJ whole genome shotgun (WGS) entry which is preliminary data.</text>
</comment>
<dbReference type="RefSeq" id="WP_008712755.1">
    <property type="nucleotide sequence ID" value="NZ_CABKQM010000008.1"/>
</dbReference>